<dbReference type="CDD" id="cd04330">
    <property type="entry name" value="RNAP_III_Rpc25_N"/>
    <property type="match status" value="1"/>
</dbReference>
<dbReference type="InterPro" id="IPR045113">
    <property type="entry name" value="Rpb7-like"/>
</dbReference>
<evidence type="ECO:0000313" key="9">
    <source>
        <dbReference type="EMBL" id="KAF5762995.1"/>
    </source>
</evidence>
<dbReference type="FunFam" id="3.30.1490.120:FF:000002">
    <property type="entry name" value="DNA-directed RNA polymerase III subunit RPC8"/>
    <property type="match status" value="1"/>
</dbReference>
<keyword evidence="5 6" id="KW-0539">Nucleus</keyword>
<gene>
    <name evidence="9" type="ORF">HanXRQr2_Chr15g0675161</name>
</gene>
<dbReference type="OrthoDB" id="10256606at2759"/>
<dbReference type="Gene3D" id="2.40.50.140">
    <property type="entry name" value="Nucleic acid-binding proteins"/>
    <property type="match status" value="1"/>
</dbReference>
<keyword evidence="3 6" id="KW-0240">DNA-directed RNA polymerase</keyword>
<evidence type="ECO:0000259" key="7">
    <source>
        <dbReference type="Pfam" id="PF03876"/>
    </source>
</evidence>
<dbReference type="FunFam" id="2.40.50.140:FF:000488">
    <property type="entry name" value="Predicted protein"/>
    <property type="match status" value="1"/>
</dbReference>
<dbReference type="Gene3D" id="3.30.1490.120">
    <property type="entry name" value="RNA polymerase Rpb7-like, N-terminal domain"/>
    <property type="match status" value="1"/>
</dbReference>
<evidence type="ECO:0000313" key="10">
    <source>
        <dbReference type="Proteomes" id="UP000215914"/>
    </source>
</evidence>
<comment type="similarity">
    <text evidence="2">Belongs to the eukaryotic RPB7/RPC8 RNA polymerase subunit family.</text>
</comment>
<protein>
    <recommendedName>
        <fullName evidence="6">DNA-directed RNA polymerase subunit</fullName>
    </recommendedName>
</protein>
<dbReference type="GO" id="GO:0005666">
    <property type="term" value="C:RNA polymerase III complex"/>
    <property type="evidence" value="ECO:0000318"/>
    <property type="project" value="GO_Central"/>
</dbReference>
<dbReference type="EMBL" id="MNCJ02000330">
    <property type="protein sequence ID" value="KAF5762995.1"/>
    <property type="molecule type" value="Genomic_DNA"/>
</dbReference>
<dbReference type="Pfam" id="PF08292">
    <property type="entry name" value="RNA_pol_Rbc25"/>
    <property type="match status" value="1"/>
</dbReference>
<dbReference type="Proteomes" id="UP000215914">
    <property type="component" value="Unassembled WGS sequence"/>
</dbReference>
<dbReference type="GO" id="GO:0016779">
    <property type="term" value="F:nucleotidyltransferase activity"/>
    <property type="evidence" value="ECO:0007669"/>
    <property type="project" value="UniProtKB-KW"/>
</dbReference>
<sequence>MQHKQIRVHFINSRRPHYFYSPPFTTTVHRCGAARRPPPFTFHYPHSNFLRGVNMFNLTKLEHTLRLEPHLLTLPLNEAIKGELERLFVDKIIAKLGLCISVYDIESIDGGFIFPNEGAPTYTVKFRLIIFRPFVGEIISARLKESNADGLRLSLGFFEDIYIPELLMPEPSEAEPDPENKGQVKWTWLFNDEKYLIDGVDEIRFRVQNIKFPEIPREQKDPKPFAPMEIIGSLVSEGGLGPVSWWV</sequence>
<dbReference type="PANTHER" id="PTHR12709">
    <property type="entry name" value="DNA-DIRECTED RNA POLYMERASE II, III"/>
    <property type="match status" value="1"/>
</dbReference>
<feature type="domain" description="RNA polymerase III subunit Rpc25" evidence="8">
    <location>
        <begin position="137"/>
        <end position="246"/>
    </location>
</feature>
<comment type="subcellular location">
    <subcellularLocation>
        <location evidence="1 6">Nucleus</location>
    </subcellularLocation>
</comment>
<dbReference type="GO" id="GO:0008380">
    <property type="term" value="P:RNA splicing"/>
    <property type="evidence" value="ECO:0007669"/>
    <property type="project" value="EnsemblPlants"/>
</dbReference>
<comment type="caution">
    <text evidence="9">The sequence shown here is derived from an EMBL/GenBank/DDBJ whole genome shotgun (WGS) entry which is preliminary data.</text>
</comment>
<evidence type="ECO:0000256" key="2">
    <source>
        <dbReference type="ARBA" id="ARBA00009307"/>
    </source>
</evidence>
<evidence type="ECO:0000256" key="3">
    <source>
        <dbReference type="ARBA" id="ARBA00022478"/>
    </source>
</evidence>
<comment type="function">
    <text evidence="6">DNA-dependent RNA polymerase which catalyzes the transcription of DNA into RNA using the four ribonucleoside triphosphates as substrates.</text>
</comment>
<reference evidence="9" key="1">
    <citation type="journal article" date="2017" name="Nature">
        <title>The sunflower genome provides insights into oil metabolism, flowering and Asterid evolution.</title>
        <authorList>
            <person name="Badouin H."/>
            <person name="Gouzy J."/>
            <person name="Grassa C.J."/>
            <person name="Murat F."/>
            <person name="Staton S.E."/>
            <person name="Cottret L."/>
            <person name="Lelandais-Briere C."/>
            <person name="Owens G.L."/>
            <person name="Carrere S."/>
            <person name="Mayjonade B."/>
            <person name="Legrand L."/>
            <person name="Gill N."/>
            <person name="Kane N.C."/>
            <person name="Bowers J.E."/>
            <person name="Hubner S."/>
            <person name="Bellec A."/>
            <person name="Berard A."/>
            <person name="Berges H."/>
            <person name="Blanchet N."/>
            <person name="Boniface M.C."/>
            <person name="Brunel D."/>
            <person name="Catrice O."/>
            <person name="Chaidir N."/>
            <person name="Claudel C."/>
            <person name="Donnadieu C."/>
            <person name="Faraut T."/>
            <person name="Fievet G."/>
            <person name="Helmstetter N."/>
            <person name="King M."/>
            <person name="Knapp S.J."/>
            <person name="Lai Z."/>
            <person name="Le Paslier M.C."/>
            <person name="Lippi Y."/>
            <person name="Lorenzon L."/>
            <person name="Mandel J.R."/>
            <person name="Marage G."/>
            <person name="Marchand G."/>
            <person name="Marquand E."/>
            <person name="Bret-Mestries E."/>
            <person name="Morien E."/>
            <person name="Nambeesan S."/>
            <person name="Nguyen T."/>
            <person name="Pegot-Espagnet P."/>
            <person name="Pouilly N."/>
            <person name="Raftis F."/>
            <person name="Sallet E."/>
            <person name="Schiex T."/>
            <person name="Thomas J."/>
            <person name="Vandecasteele C."/>
            <person name="Vares D."/>
            <person name="Vear F."/>
            <person name="Vautrin S."/>
            <person name="Crespi M."/>
            <person name="Mangin B."/>
            <person name="Burke J.M."/>
            <person name="Salse J."/>
            <person name="Munos S."/>
            <person name="Vincourt P."/>
            <person name="Rieseberg L.H."/>
            <person name="Langlade N.B."/>
        </authorList>
    </citation>
    <scope>NUCLEOTIDE SEQUENCE</scope>
    <source>
        <tissue evidence="9">Leaves</tissue>
    </source>
</reference>
<dbReference type="GO" id="GO:0006384">
    <property type="term" value="P:transcription initiation at RNA polymerase III promoter"/>
    <property type="evidence" value="ECO:0000318"/>
    <property type="project" value="GO_Central"/>
</dbReference>
<evidence type="ECO:0000259" key="8">
    <source>
        <dbReference type="Pfam" id="PF08292"/>
    </source>
</evidence>
<feature type="domain" description="RNA polymerase Rpb7-like N-terminal" evidence="7">
    <location>
        <begin position="62"/>
        <end position="118"/>
    </location>
</feature>
<reference evidence="9" key="2">
    <citation type="submission" date="2020-06" db="EMBL/GenBank/DDBJ databases">
        <title>Helianthus annuus Genome sequencing and assembly Release 2.</title>
        <authorList>
            <person name="Gouzy J."/>
            <person name="Langlade N."/>
            <person name="Munos S."/>
        </authorList>
    </citation>
    <scope>NUCLEOTIDE SEQUENCE</scope>
    <source>
        <tissue evidence="9">Leaves</tissue>
    </source>
</reference>
<organism evidence="9 10">
    <name type="scientific">Helianthus annuus</name>
    <name type="common">Common sunflower</name>
    <dbReference type="NCBI Taxonomy" id="4232"/>
    <lineage>
        <taxon>Eukaryota</taxon>
        <taxon>Viridiplantae</taxon>
        <taxon>Streptophyta</taxon>
        <taxon>Embryophyta</taxon>
        <taxon>Tracheophyta</taxon>
        <taxon>Spermatophyta</taxon>
        <taxon>Magnoliopsida</taxon>
        <taxon>eudicotyledons</taxon>
        <taxon>Gunneridae</taxon>
        <taxon>Pentapetalae</taxon>
        <taxon>asterids</taxon>
        <taxon>campanulids</taxon>
        <taxon>Asterales</taxon>
        <taxon>Asteraceae</taxon>
        <taxon>Asteroideae</taxon>
        <taxon>Heliantheae alliance</taxon>
        <taxon>Heliantheae</taxon>
        <taxon>Helianthus</taxon>
    </lineage>
</organism>
<dbReference type="SUPFAM" id="SSF50249">
    <property type="entry name" value="Nucleic acid-binding proteins"/>
    <property type="match status" value="1"/>
</dbReference>
<dbReference type="Pfam" id="PF03876">
    <property type="entry name" value="SHS2_Rpb7-N"/>
    <property type="match status" value="1"/>
</dbReference>
<name>A0A9K3DXP5_HELAN</name>
<accession>A0A9K3DXP5</accession>
<keyword evidence="10" id="KW-1185">Reference proteome</keyword>
<dbReference type="InterPro" id="IPR036898">
    <property type="entry name" value="RNA_pol_Rpb7-like_N_sf"/>
</dbReference>
<dbReference type="InterPro" id="IPR012340">
    <property type="entry name" value="NA-bd_OB-fold"/>
</dbReference>
<dbReference type="SUPFAM" id="SSF88798">
    <property type="entry name" value="N-terminal, heterodimerisation domain of RBP7 (RpoE)"/>
    <property type="match status" value="1"/>
</dbReference>
<dbReference type="AlphaFoldDB" id="A0A9K3DXP5"/>
<evidence type="ECO:0000256" key="5">
    <source>
        <dbReference type="ARBA" id="ARBA00023242"/>
    </source>
</evidence>
<evidence type="ECO:0000256" key="4">
    <source>
        <dbReference type="ARBA" id="ARBA00023163"/>
    </source>
</evidence>
<dbReference type="InterPro" id="IPR013238">
    <property type="entry name" value="RNA_pol_III_Rbc25"/>
</dbReference>
<keyword evidence="9" id="KW-0808">Transferase</keyword>
<dbReference type="PANTHER" id="PTHR12709:SF1">
    <property type="entry name" value="DNA-DIRECTED RNA POLYMERASE III SUBUNIT RPC8"/>
    <property type="match status" value="1"/>
</dbReference>
<dbReference type="Gramene" id="mRNA:HanXRQr2_Chr15g0675161">
    <property type="protein sequence ID" value="mRNA:HanXRQr2_Chr15g0675161"/>
    <property type="gene ID" value="HanXRQr2_Chr15g0675161"/>
</dbReference>
<dbReference type="InterPro" id="IPR005576">
    <property type="entry name" value="Rpb7-like_N"/>
</dbReference>
<keyword evidence="9" id="KW-0548">Nucleotidyltransferase</keyword>
<evidence type="ECO:0000256" key="1">
    <source>
        <dbReference type="ARBA" id="ARBA00004123"/>
    </source>
</evidence>
<keyword evidence="4 6" id="KW-0804">Transcription</keyword>
<proteinExistence type="inferred from homology"/>
<evidence type="ECO:0000256" key="6">
    <source>
        <dbReference type="RuleBase" id="RU369086"/>
    </source>
</evidence>